<dbReference type="EMBL" id="GG745595">
    <property type="protein sequence ID" value="EFD92443.1"/>
    <property type="molecule type" value="Genomic_DNA"/>
</dbReference>
<dbReference type="InterPro" id="IPR022851">
    <property type="entry name" value="SUI1_arc"/>
</dbReference>
<dbReference type="GO" id="GO:0006417">
    <property type="term" value="P:regulation of translation"/>
    <property type="evidence" value="ECO:0007669"/>
    <property type="project" value="UniProtKB-UniRule"/>
</dbReference>
<comment type="similarity">
    <text evidence="1 4 5">Belongs to the SUI1 family.</text>
</comment>
<protein>
    <recommendedName>
        <fullName evidence="4 5">Protein translation factor SUI1 homolog</fullName>
    </recommendedName>
</protein>
<dbReference type="Gene3D" id="3.30.780.10">
    <property type="entry name" value="SUI1-like domain"/>
    <property type="match status" value="1"/>
</dbReference>
<dbReference type="InterPro" id="IPR005872">
    <property type="entry name" value="SUI1_arc_bac"/>
</dbReference>
<dbReference type="AlphaFoldDB" id="D6GWG8"/>
<dbReference type="GO" id="GO:0003729">
    <property type="term" value="F:mRNA binding"/>
    <property type="evidence" value="ECO:0007669"/>
    <property type="project" value="TreeGrafter"/>
</dbReference>
<dbReference type="PIRSF" id="PIRSF037511">
    <property type="entry name" value="Transl_init_SUI1_pro"/>
    <property type="match status" value="1"/>
</dbReference>
<proteinExistence type="inferred from homology"/>
<dbReference type="GO" id="GO:0001731">
    <property type="term" value="P:formation of translation preinitiation complex"/>
    <property type="evidence" value="ECO:0007669"/>
    <property type="project" value="UniProtKB-UniRule"/>
</dbReference>
<keyword evidence="7" id="KW-0396">Initiation factor</keyword>
<evidence type="ECO:0000256" key="2">
    <source>
        <dbReference type="ARBA" id="ARBA00022845"/>
    </source>
</evidence>
<evidence type="ECO:0000256" key="5">
    <source>
        <dbReference type="PIRNR" id="PIRNR037511"/>
    </source>
</evidence>
<dbReference type="HAMAP" id="MF_00604">
    <property type="entry name" value="SUI1"/>
    <property type="match status" value="1"/>
</dbReference>
<dbReference type="Pfam" id="PF01253">
    <property type="entry name" value="SUI1"/>
    <property type="match status" value="1"/>
</dbReference>
<dbReference type="SUPFAM" id="SSF55159">
    <property type="entry name" value="eIF1-like"/>
    <property type="match status" value="1"/>
</dbReference>
<evidence type="ECO:0000256" key="4">
    <source>
        <dbReference type="HAMAP-Rule" id="MF_00604"/>
    </source>
</evidence>
<evidence type="ECO:0000313" key="8">
    <source>
        <dbReference type="Proteomes" id="UP000009376"/>
    </source>
</evidence>
<sequence>MTEVCPVCGLPKDLCICGTISQETQKIKIYTKKVSYLKVVTVISGMDPKTTNIKELTKKLKTKIACGGTYKDSVIELQGEHTEKAKELLLKEGFPEASFS</sequence>
<dbReference type="InterPro" id="IPR036877">
    <property type="entry name" value="SUI1_dom_sf"/>
</dbReference>
<feature type="domain" description="SUI1" evidence="6">
    <location>
        <begin position="27"/>
        <end position="93"/>
    </location>
</feature>
<gene>
    <name evidence="7" type="ORF">BJBARM5_0845</name>
</gene>
<accession>D6GWG8</accession>
<dbReference type="NCBIfam" id="NF002096">
    <property type="entry name" value="PRK00939.1"/>
    <property type="match status" value="1"/>
</dbReference>
<dbReference type="Proteomes" id="UP000009376">
    <property type="component" value="Unassembled WGS sequence"/>
</dbReference>
<dbReference type="CDD" id="cd11567">
    <property type="entry name" value="YciH_like"/>
    <property type="match status" value="1"/>
</dbReference>
<keyword evidence="3 4" id="KW-0648">Protein biosynthesis</keyword>
<reference evidence="7 8" key="1">
    <citation type="journal article" date="2010" name="Proc. Natl. Acad. Sci. U.S.A.">
        <title>Enigmatic, ultrasmall, uncultivated Archaea.</title>
        <authorList>
            <person name="Baker B.J."/>
            <person name="Comolli L.R."/>
            <person name="Dick G.J."/>
            <person name="Hauser L.J."/>
            <person name="Hyatt D."/>
            <person name="Dill B.D."/>
            <person name="Land M.L."/>
            <person name="Verberkmoes N.C."/>
            <person name="Hettich R.L."/>
            <person name="Banfield J.F."/>
        </authorList>
    </citation>
    <scope>NUCLEOTIDE SEQUENCE [LARGE SCALE GENOMIC DNA]</scope>
</reference>
<name>D6GWG8_PARA5</name>
<dbReference type="PANTHER" id="PTHR12789:SF0">
    <property type="entry name" value="DENSITY-REGULATED PROTEIN"/>
    <property type="match status" value="1"/>
</dbReference>
<organism evidence="7 8">
    <name type="scientific">Candidatus Parvarchaeum acidophilus ARMAN-5</name>
    <dbReference type="NCBI Taxonomy" id="662762"/>
    <lineage>
        <taxon>Archaea</taxon>
        <taxon>Candidatus Parvarchaeota</taxon>
        <taxon>Candidatus Parvarchaeum</taxon>
    </lineage>
</organism>
<evidence type="ECO:0000256" key="1">
    <source>
        <dbReference type="ARBA" id="ARBA00005422"/>
    </source>
</evidence>
<dbReference type="GO" id="GO:0003743">
    <property type="term" value="F:translation initiation factor activity"/>
    <property type="evidence" value="ECO:0007669"/>
    <property type="project" value="UniProtKB-UniRule"/>
</dbReference>
<evidence type="ECO:0000313" key="7">
    <source>
        <dbReference type="EMBL" id="EFD92443.1"/>
    </source>
</evidence>
<dbReference type="PROSITE" id="PS50296">
    <property type="entry name" value="SUI1"/>
    <property type="match status" value="1"/>
</dbReference>
<keyword evidence="2 4" id="KW-0810">Translation regulation</keyword>
<evidence type="ECO:0000259" key="6">
    <source>
        <dbReference type="PROSITE" id="PS50296"/>
    </source>
</evidence>
<dbReference type="GO" id="GO:0002188">
    <property type="term" value="P:translation reinitiation"/>
    <property type="evidence" value="ECO:0007669"/>
    <property type="project" value="UniProtKB-UniRule"/>
</dbReference>
<dbReference type="InterPro" id="IPR050318">
    <property type="entry name" value="DENR/SUI1_TIF"/>
</dbReference>
<evidence type="ECO:0000256" key="3">
    <source>
        <dbReference type="ARBA" id="ARBA00022917"/>
    </source>
</evidence>
<dbReference type="InterPro" id="IPR001950">
    <property type="entry name" value="SUI1"/>
</dbReference>
<dbReference type="PANTHER" id="PTHR12789">
    <property type="entry name" value="DENSITY-REGULATED PROTEIN HOMOLOG"/>
    <property type="match status" value="1"/>
</dbReference>